<feature type="compositionally biased region" description="Basic and acidic residues" evidence="2">
    <location>
        <begin position="240"/>
        <end position="252"/>
    </location>
</feature>
<dbReference type="RefSeq" id="WP_099959803.1">
    <property type="nucleotide sequence ID" value="NZ_JAMGTK010000025.1"/>
</dbReference>
<feature type="region of interest" description="Disordered" evidence="2">
    <location>
        <begin position="2883"/>
        <end position="2907"/>
    </location>
</feature>
<accession>A0AAW6WDZ4</accession>
<dbReference type="Pfam" id="PF13332">
    <property type="entry name" value="Fil_haemagg_2"/>
    <property type="match status" value="4"/>
</dbReference>
<organism evidence="5 6">
    <name type="scientific">Fusobacterium necrophorum</name>
    <dbReference type="NCBI Taxonomy" id="859"/>
    <lineage>
        <taxon>Bacteria</taxon>
        <taxon>Fusobacteriati</taxon>
        <taxon>Fusobacteriota</taxon>
        <taxon>Fusobacteriia</taxon>
        <taxon>Fusobacteriales</taxon>
        <taxon>Fusobacteriaceae</taxon>
        <taxon>Fusobacterium</taxon>
    </lineage>
</organism>
<dbReference type="NCBIfam" id="TIGR01901">
    <property type="entry name" value="adhes_NPXG"/>
    <property type="match status" value="1"/>
</dbReference>
<dbReference type="InterPro" id="IPR025157">
    <property type="entry name" value="Hemagglutinin_rpt"/>
</dbReference>
<feature type="compositionally biased region" description="Basic and acidic residues" evidence="2">
    <location>
        <begin position="2516"/>
        <end position="2532"/>
    </location>
</feature>
<dbReference type="GO" id="GO:0003824">
    <property type="term" value="F:catalytic activity"/>
    <property type="evidence" value="ECO:0007669"/>
    <property type="project" value="UniProtKB-ARBA"/>
</dbReference>
<feature type="region of interest" description="Disordered" evidence="2">
    <location>
        <begin position="4531"/>
        <end position="4581"/>
    </location>
</feature>
<feature type="region of interest" description="Disordered" evidence="2">
    <location>
        <begin position="336"/>
        <end position="357"/>
    </location>
</feature>
<keyword evidence="3" id="KW-1133">Transmembrane helix</keyword>
<keyword evidence="1" id="KW-0175">Coiled coil</keyword>
<feature type="transmembrane region" description="Helical" evidence="3">
    <location>
        <begin position="21"/>
        <end position="39"/>
    </location>
</feature>
<dbReference type="Gene3D" id="2.160.20.10">
    <property type="entry name" value="Single-stranded right-handed beta-helix, Pectin lyase-like"/>
    <property type="match status" value="2"/>
</dbReference>
<keyword evidence="6" id="KW-1185">Reference proteome</keyword>
<gene>
    <name evidence="5" type="ORF">MWG07_11220</name>
</gene>
<feature type="compositionally biased region" description="Polar residues" evidence="2">
    <location>
        <begin position="5541"/>
        <end position="5553"/>
    </location>
</feature>
<evidence type="ECO:0000256" key="3">
    <source>
        <dbReference type="SAM" id="Phobius"/>
    </source>
</evidence>
<feature type="domain" description="Filamentous haemagglutinin FhaB/tRNA nuclease CdiA-like TPS" evidence="4">
    <location>
        <begin position="671"/>
        <end position="798"/>
    </location>
</feature>
<evidence type="ECO:0000313" key="6">
    <source>
        <dbReference type="Proteomes" id="UP001173223"/>
    </source>
</evidence>
<keyword evidence="3" id="KW-0812">Transmembrane</keyword>
<feature type="compositionally biased region" description="Polar residues" evidence="2">
    <location>
        <begin position="4561"/>
        <end position="4581"/>
    </location>
</feature>
<feature type="compositionally biased region" description="Basic and acidic residues" evidence="2">
    <location>
        <begin position="259"/>
        <end position="316"/>
    </location>
</feature>
<feature type="region of interest" description="Disordered" evidence="2">
    <location>
        <begin position="5630"/>
        <end position="5654"/>
    </location>
</feature>
<evidence type="ECO:0000259" key="4">
    <source>
        <dbReference type="SMART" id="SM00912"/>
    </source>
</evidence>
<protein>
    <submittedName>
        <fullName evidence="5">Hemagglutinin repeat-containing protein</fullName>
    </submittedName>
</protein>
<feature type="region of interest" description="Disordered" evidence="2">
    <location>
        <begin position="1957"/>
        <end position="1977"/>
    </location>
</feature>
<reference evidence="5" key="1">
    <citation type="journal article" date="2022" name="Gene">
        <title>A genome-led study on the pathogenesis of Fusobacterium necrophorum infections.</title>
        <authorList>
            <person name="Thapa G."/>
            <person name="Jayal A."/>
            <person name="Sikazwe E."/>
            <person name="Perry T."/>
            <person name="Mohammed Al Balushi A."/>
            <person name="Livingstone P."/>
        </authorList>
    </citation>
    <scope>NUCLEOTIDE SEQUENCE</scope>
    <source>
        <strain evidence="5">BRON_8</strain>
    </source>
</reference>
<feature type="region of interest" description="Disordered" evidence="2">
    <location>
        <begin position="4630"/>
        <end position="4652"/>
    </location>
</feature>
<feature type="compositionally biased region" description="Basic and acidic residues" evidence="2">
    <location>
        <begin position="209"/>
        <end position="221"/>
    </location>
</feature>
<evidence type="ECO:0000256" key="2">
    <source>
        <dbReference type="SAM" id="MobiDB-lite"/>
    </source>
</evidence>
<feature type="compositionally biased region" description="Low complexity" evidence="2">
    <location>
        <begin position="2451"/>
        <end position="2463"/>
    </location>
</feature>
<feature type="compositionally biased region" description="Basic and acidic residues" evidence="2">
    <location>
        <begin position="2883"/>
        <end position="2898"/>
    </location>
</feature>
<dbReference type="InterPro" id="IPR011050">
    <property type="entry name" value="Pectin_lyase_fold/virulence"/>
</dbReference>
<proteinExistence type="predicted"/>
<reference evidence="5" key="2">
    <citation type="submission" date="2022-04" db="EMBL/GenBank/DDBJ databases">
        <authorList>
            <person name="Livingstone P.G."/>
        </authorList>
    </citation>
    <scope>NUCLEOTIDE SEQUENCE</scope>
    <source>
        <strain evidence="5">BRON_8</strain>
    </source>
</reference>
<feature type="compositionally biased region" description="Pro residues" evidence="2">
    <location>
        <begin position="4638"/>
        <end position="4647"/>
    </location>
</feature>
<dbReference type="InterPro" id="IPR008638">
    <property type="entry name" value="FhaB/CdiA-like_TPS"/>
</dbReference>
<feature type="region of interest" description="Disordered" evidence="2">
    <location>
        <begin position="2170"/>
        <end position="2207"/>
    </location>
</feature>
<evidence type="ECO:0000313" key="5">
    <source>
        <dbReference type="EMBL" id="MDK4512818.1"/>
    </source>
</evidence>
<name>A0AAW6WDZ4_9FUSO</name>
<feature type="compositionally biased region" description="Basic and acidic residues" evidence="2">
    <location>
        <begin position="2657"/>
        <end position="2673"/>
    </location>
</feature>
<feature type="region of interest" description="Disordered" evidence="2">
    <location>
        <begin position="209"/>
        <end position="316"/>
    </location>
</feature>
<feature type="region of interest" description="Disordered" evidence="2">
    <location>
        <begin position="2695"/>
        <end position="2714"/>
    </location>
</feature>
<comment type="caution">
    <text evidence="5">The sequence shown here is derived from an EMBL/GenBank/DDBJ whole genome shotgun (WGS) entry which is preliminary data.</text>
</comment>
<feature type="region of interest" description="Disordered" evidence="2">
    <location>
        <begin position="2451"/>
        <end position="2591"/>
    </location>
</feature>
<feature type="compositionally biased region" description="Basic and acidic residues" evidence="2">
    <location>
        <begin position="1960"/>
        <end position="1969"/>
    </location>
</feature>
<dbReference type="Proteomes" id="UP001173223">
    <property type="component" value="Unassembled WGS sequence"/>
</dbReference>
<dbReference type="EMBL" id="JAMGTK010000025">
    <property type="protein sequence ID" value="MDK4512818.1"/>
    <property type="molecule type" value="Genomic_DNA"/>
</dbReference>
<evidence type="ECO:0000256" key="1">
    <source>
        <dbReference type="SAM" id="Coils"/>
    </source>
</evidence>
<dbReference type="InterPro" id="IPR012334">
    <property type="entry name" value="Pectin_lyas_fold"/>
</dbReference>
<dbReference type="Pfam" id="PF05860">
    <property type="entry name" value="TPS"/>
    <property type="match status" value="2"/>
</dbReference>
<feature type="region of interest" description="Disordered" evidence="2">
    <location>
        <begin position="2640"/>
        <end position="2689"/>
    </location>
</feature>
<sequence>MNLLQKTERLLKQNWKERKRITLAVIVSFLINGGVGYATEEDVTLNQSSSVDIKPKNTSSIAVTKDTTTGGTVVDIAKPNDGISHNIYDTFNMNGKDSRVLFNNSGKDESMGESALGFKNVHKNKNFDSETKSATLIISEITGETSTKLEGNLEVRNDNMNQNTDLIFANENGISVNGIKYFGVGSVMYVNDRDWATKEELEKRRRELELEKEKSNNKDIVKPFGHSKKSAGAIHSGKKEKKDFHSNEKVEWEVPDGISKNEEKEKGLEAEKRRLEEEKKRLEAEKQKQEEQERLEKERKEKEKEKQEEAEKRRLEEEKIENIEKKLEEVKRKMEVEEASNGENNLKNDVLTPLSSPEAPTTVSYISTSALGSMHGNQILMKADDSGFYGVQYSSEQKKSAILIDKKTGEIDVKTLTSSLLTPKTVKLTLPSQNKFEEIPKEDIEGKTKVTPITHNVPKKEEEDKYNLEEDEVTEEDVTESDINKVNKNITMDGYQSNGLIPRTFKSTSNSSEYKEIPKDVIEEQDSGTPVNLSSISLNSNVTQTSEIVSTSIKDELKTQKALSQSFYREENIKPVATSTQTDLMSKAVTVPTTAQSEGDRLTVKGAESGVGSKILTQSVPTLVAAPKTIPSETLKEAVEAEKPKTEVLKRLNHIEVKDPSKTQLEKVDGHDKSTLIQIAAANDNGISHNEYDQFSIDQDENVLLNNNSSDSESASKLLNGKTFAGNKNLKGKSASLIINEVGLNNQGATKLAGGLEVLGKKSDIIIANENGVIVNGGRFENVGDLTLSTGKYKEGRTKEDFQFEERKGKIDVVGKSDIQNNLNIYSKDFDVNADLSAQNLNVDAAGQVSVKNATVSIEDVVDINTKTLRNSNAKIQSKNAVKIKGEDIFNEENSKISADVLLIDGKKVENSGEIEASYKLGIHATEDIINKRVIAGKILDLKAGKSFKNIDSALLYAQEQLQVDANEISNIGSSILSNGSLFLRGENAITNEKGGMIQSKGDGRLIGRKITNNASSISSLAKLYLKTDELLNIGEFNSSLKVTDQVRKLYKHVDVRESSWKAWYNGYNITVSIPRAKKELRVKQALINAGDDLVISKYKNDKTQVYNRDSSITSRGNIYVEGSIDNLTTTSASTLESILKRTKVKLAWNTSSLVDRSQFSSGVDVDGASLFDLLKEKNKLKRYQYFNLLKGLNDSELDRILNQALGEDWKAKDDIPDLKLGGTIEYYSADNRARVDSSKNIFVEGDIENSSIVENVSLEQWKKEKPKIDQEARRIEDALFNTKVTMLRDNTIAQENIDVDGSRKVSVLALLREKDPKKRVAYFEKLKTINDPKLEEILASTLGKDWKSKKEVPVIKEGYVGKKKKENTIYQMILEDGDERGIDDIYQLNNNDVKLRNILQKQNGKYEKLKDNREFLFKTSDIIKDKVQYKGYDYLVEGLKAKGKNTSKTKLIGDSQYQYDMISNLWKSYDQKAPDKEYIEDRFKASLEEANRLNLEIGKPLTKQQQKELNRSIIWYVEKEIEGEKVLTPVMYFPEDKLHTLSRIREDKAISKISAWGNIFGESDNVTNENSTINAVKNVKLRTNVLVNRGSKEFDSDIYAGEDLDIEAKKVLSEFANLKATGNIDVTARNIDVTASDIVSKSNVNLRAENIDIKDKILKSSTKDINSKTVGKAGHIMEDVTTSTETSRASNIRGENVSVRADENLNVKGSKIRAEETAEFDAAKVNIEASKTEKKDSSRAQGSGVNSKGLLEYLTEETATRKTEETNESSIEAGKNLYVKAKEDLHLKGSDLKARNATLSGRKVTIENEEEKSSEESSKFSSQVFGISNEKKSTKSTKARGSNVEATGTLVVEAEEEAKIKGSNLKAGQGYVDAKKTKFEAAKETYEEKVSKTSLGLTASGSAGILGVGVEGEADGAERSAGGSVVNEYKNKKLPQGTNGGRKSSALAEGEIGLKLAHQKSEKEEQKWKNSTFKTTDGDLNVTAKGENDIGGLDISSKGETNIVGKKVLTTKQKNTTKEQSYGFELSAKQSGGTTSSVVDALTTAKEIADDSQNGQLNKGLAAAKTIGAATGLLFNDLAGVQSRQSLNFSFNHSKSEMEEDTKNKIHSEGKLNIRSTEEDIELKNTEIKSKEKVTLDSERDIKVSGGKKIEKSEGHQFRAEAHLQESAGFGALSGGNTQVGIGGSTNYEREESSSTTNENSTIGAKDLQIRSKRHTDIKGANVRAEEKATVKVGGNLTVKSETDQYKEQKVKANAGLNGSLGVSSNTIVTGNGNASAGGGQIWKEGERITERSGLTAGNSMDIEVGGNLNVDSATVGSDIKKGKLDVEGDINTTDRTTQEKSGGAVVGASGGLTGEIGADLEIGDKKNREVKSNSVLSFQKENISAKKVTQNGEKSNIESLKTDMVEETEVVRNEFEKGGSANLSFSVNDTKKIAGAVKGAVKSAVQKVRSYTSSSENLSSSGRGHRTEEISTPTRRQEDSREDIYSKLSGEGVYSLAGKSGSQEGTYENVGAGKRGEAPEKPARKAKEIEAENPYSTIGDNESIPKDRKALANRPLPEISGVRKSSESSDGIYETIKTKNKNSDHTYSTVGSEGIYSLAGRAKTSDENSPYAIVNKERKRNNEDIYSKLSGEGVYSLAGKSGSQEGTYENVGAGKRGEAPEKPARKVKGIEAENPYSTIGDSESIPKDRKALANRPLPEIPGVRKSSESSDGIYETIKAKPTEDKLIPKSQRASSGDYESIPEEKIRREKIQSRELSELPKVVQKSSNNKKIERIYEDLDSIQRTSDGNAKEPVYAKVDLSKKTPKVVSQEEVIKQKAEELTKQYGPKVTVTDETGIYSQVKRVGKPSTPEPETLTVKPKFAEEGLTSRSQRTAVDYEKLPDFDEQKANSIKRENPYELDGEDTPIPEIRKAGEREVEAIIKTRTVNGEDTYEPIIRRKYSDSKFDEISLSDPPSLRERLQQEAGQKLTFTETSVSNTDYIPKKLSKNEIEALSEKARKVAENKDPHEATMEKIKKIAEDPNNIPKEHLLSKLEEYTYGYKNDDVIRLANRSAEEGSKLIVPDMVDKSKITKQDQKNLGEIMEKLPFSDDYNQFRRQVDEKIYDKLSNNPEFKDLMNKPLSGNEANIQKLFDIVVQAKKDSFKELAGVDIETPKLVLNKDKKQKVHGEYLDDTVTMGAVPPIKSKKQEDHNKELLNTIIHELTHHDQAYLAGNKDNPNLKRNLQEEARVFGVNQDLYVPIASHKHGYKEQPLERDAFRAGDALSDRLMKKVYRGSEESGLKGIGNTDYIPKPVTKKQREALEKKAKKYQQSDEFADSYNNFRNGIDQKIMDNLSIDPQFKKLINSDLSGDFEKVKELISVVARAKKNSLEAMGETNIPKTELQLKEAVAVSSNGRNRDEQNADILNNILKQYTYRIGEEAGTALVKKISGQKVEETAEGIGNTTYIPKKVDTAEIEKLSKQAKEKHENRDSEKEALKKLQTIAQAAGELPKEHLVKALAEMTKGRSFEEIAALYQKAKETGIRNIVRPDTIGEFSGETAKAMGELYKKVSFDDSYIKAREEINKKTLEKLDSNKEFHDLMKTKLSGNTEAVRKLYDMVVTAKNESLQEVTGIKAPKPELKISEGKRGYLNPVEGVYHNDVVKMNDTPFLGFTKTKKQNNRQLLDTLIHELTHYDQDVLTRSTKNPNLPEALRPDIDLMNHNFKYYINSRNDYFTYKKQPVEREAFLSGHKLAEDLGKALARGFQGEKADGVGNTKYIPEKLSGAKKKALFDDAKKQAKQRDTAKEAEKKLKLLAENADSIPKEHMIKAVKELAYGLSVEDATALRKKVVELGTKIHRPDMIEGFEGKNVKNMGEILKKIQFDQEYVKTREEINQKIVEKLDSNKEFHDLMKQKLSGNEEGIKKLFKMVESAKHDSLKEVTGIDGKRAEVVLNTERGPLSMKQGHYADNEVNMNAVPLLSFLRTKKQNNKEILDTIVHELTHHDQAQITRNKDRNLPEHMKQDADLMALNETYYINSDLNNFSAYKNQPLEREAFISGHKLGEQLSKLVDKGYTGDAGENGKLREIKEIEHLPNKVNNLESPKEAQTDLGNNSLIYGLKNGREELIHRANAADKQKKNAILADSYIGDLNLGFEFSRLSDFASKVNAGKVTDADIDAIANYKDLGAENALASSSRSRINAANTEDNKKIITELLKNETAVNALKKMDDLNQQERKLLMEVKKIENIDVDNPQKSKQNTEAENKLIDEYNSVKEKINKTRVDFFAEKTKLIAKETLEGGGKLYFSLDGVATDTMKYDKNKTNVDFDKLKDLFDSNNPYYDAVTSKELRYLYDNYRDNPNLKFTIKDHVIENPLKTLKVEDVEVSSERDQNSVVMEKSLLPKLFRNKVKDQGPIIKHLGGEETTSHYFPLDKIVTRNADISKDMKVNLDNIKKAFTPGDKHYNDSESKSLREMYKKDSTMEQTKFIIGNQVIANPFKNPELQEYIKSQQGKESQVTASPKKAEVRKAVKAKVAGGQEISSTQEPIYAQVQKRNRGQIAADSEAPNKPLPPIPTPRTKRGVTSEASENQRTLRSQENAEPGSYYTNRVVNQTSQAPSTGDPVYADLTFRGANSKNVRNGHVESDYAEIGRREEFLEAPTRPLPPIPGKPKAPEKRMKRALKDQENVEPGSYYTNRVVNQTSQAPSTGDPVYADLTFRGANSKAVRDGGVESDYAEVGRTRRPVVMEKSLFPNPFRGKAKENGSEKLSGAKKKALFDDAKKQAKQRDTAKEAEKKLKLLAENADSIPKEHMIKAVKELAYGLSVEDATALRKKAVELGTKIHRPDMIEGFEGKNVKNMGEILKKIQFDQEYVKTREEINQKIVEKLDSNKEFHDLMKQKLSGNEEGIKKLFKMVESAKHDSLKEVTGIDGKRAEVVLNTERGPLSMKQGHYADNEVNMNAVPLLSFLRTKKQNNKEILDTIVHELTHHDQAQITRNKDRNLPEHMKQDADLMALNETYYINSDLNNFSAYKNQPLEREAFISGHKLGEQLSKLVDKGYTGDAGENGKLREIKEIEHLPNKVNNLESPREAKAELGDNALIYGLKYGRQELIDKVNAVDPNRKNATMADSYIGKLNLGYEFEELTNFAKKVNKGEVTEADIREIANFNDPGAEHARKTESRSRINAANNDDNQKIMNELLKNETAVNSLKKVGELSEKIEDVFSQMRKNEYLDLDNPKESPSFTEEQNRQIREFRALENEINNARMDFFTEKTKLIAKETLDRGGKLYFALDGLATDSPRYTKNTNVDFDKLKGLFDPGNPYYDAVTSRELRYLYDNYRDNPNLKFTVKDHVIENPLKTLKVEEVETPSERDRNSVVMEKSLLPKLFKSKSKDQGPVIKHLGGEETTSHYFSLDKIVTKNADISRNMKVNLDNIKKAFTPDDRHYNDSESKSLREMYKKDPTMEQTKFIIGNQVIENPFKNPELQEYIKSQQGREAQVVTKAKKAEAKKVVNPKAAGGQETSNAQEAIYAQVRKGNRGQAAVNLEAPNKPLPPVPVSRVKRGAANESSSNQRALRSQESGFVEDGYYVDRVVNQSSQAPSRGEPIYADLQFGKMNSGRVQDGHLESEYAEIGRKNTTVSEETIYENVNSLQRPALPPIGVKTPVKPAVPNRKPISSKK</sequence>
<feature type="compositionally biased region" description="Basic and acidic residues" evidence="2">
    <location>
        <begin position="2467"/>
        <end position="2487"/>
    </location>
</feature>
<feature type="compositionally biased region" description="Basic and acidic residues" evidence="2">
    <location>
        <begin position="2719"/>
        <end position="2729"/>
    </location>
</feature>
<feature type="domain" description="Filamentous haemagglutinin FhaB/tRNA nuclease CdiA-like TPS" evidence="4">
    <location>
        <begin position="68"/>
        <end position="194"/>
    </location>
</feature>
<feature type="region of interest" description="Disordered" evidence="2">
    <location>
        <begin position="5520"/>
        <end position="5553"/>
    </location>
</feature>
<dbReference type="SMART" id="SM00912">
    <property type="entry name" value="Haemagg_act"/>
    <property type="match status" value="2"/>
</dbReference>
<feature type="coiled-coil region" evidence="1">
    <location>
        <begin position="4200"/>
        <end position="4227"/>
    </location>
</feature>
<feature type="compositionally biased region" description="Polar residues" evidence="2">
    <location>
        <begin position="341"/>
        <end position="357"/>
    </location>
</feature>
<dbReference type="SUPFAM" id="SSF51126">
    <property type="entry name" value="Pectin lyase-like"/>
    <property type="match status" value="2"/>
</dbReference>
<keyword evidence="3" id="KW-0472">Membrane</keyword>
<feature type="region of interest" description="Disordered" evidence="2">
    <location>
        <begin position="2719"/>
        <end position="2748"/>
    </location>
</feature>